<organism evidence="9 10">
    <name type="scientific">Neptunitalea chrysea</name>
    <dbReference type="NCBI Taxonomy" id="1647581"/>
    <lineage>
        <taxon>Bacteria</taxon>
        <taxon>Pseudomonadati</taxon>
        <taxon>Bacteroidota</taxon>
        <taxon>Flavobacteriia</taxon>
        <taxon>Flavobacteriales</taxon>
        <taxon>Flavobacteriaceae</taxon>
        <taxon>Neptunitalea</taxon>
    </lineage>
</organism>
<feature type="transmembrane region" description="Helical" evidence="6">
    <location>
        <begin position="913"/>
        <end position="938"/>
    </location>
</feature>
<dbReference type="Proteomes" id="UP001143545">
    <property type="component" value="Unassembled WGS sequence"/>
</dbReference>
<keyword evidence="5 6" id="KW-0472">Membrane</keyword>
<dbReference type="AlphaFoldDB" id="A0A9W6B4X4"/>
<feature type="transmembrane region" description="Helical" evidence="6">
    <location>
        <begin position="875"/>
        <end position="901"/>
    </location>
</feature>
<evidence type="ECO:0000256" key="1">
    <source>
        <dbReference type="ARBA" id="ARBA00004141"/>
    </source>
</evidence>
<feature type="transmembrane region" description="Helical" evidence="6">
    <location>
        <begin position="34"/>
        <end position="53"/>
    </location>
</feature>
<evidence type="ECO:0000256" key="4">
    <source>
        <dbReference type="ARBA" id="ARBA00022989"/>
    </source>
</evidence>
<dbReference type="InterPro" id="IPR045062">
    <property type="entry name" value="Cyt_c_biogenesis_CcsA/CcmC"/>
</dbReference>
<evidence type="ECO:0000313" key="10">
    <source>
        <dbReference type="Proteomes" id="UP001143545"/>
    </source>
</evidence>
<evidence type="ECO:0000256" key="6">
    <source>
        <dbReference type="SAM" id="Phobius"/>
    </source>
</evidence>
<comment type="caution">
    <text evidence="9">The sequence shown here is derived from an EMBL/GenBank/DDBJ whole genome shotgun (WGS) entry which is preliminary data.</text>
</comment>
<keyword evidence="3" id="KW-0201">Cytochrome c-type biogenesis</keyword>
<comment type="subcellular location">
    <subcellularLocation>
        <location evidence="1">Membrane</location>
        <topology evidence="1">Multi-pass membrane protein</topology>
    </subcellularLocation>
</comment>
<keyword evidence="10" id="KW-1185">Reference proteome</keyword>
<dbReference type="EMBL" id="BRVP01000002">
    <property type="protein sequence ID" value="GLB51387.1"/>
    <property type="molecule type" value="Genomic_DNA"/>
</dbReference>
<dbReference type="GO" id="GO:0017004">
    <property type="term" value="P:cytochrome complex assembly"/>
    <property type="evidence" value="ECO:0007669"/>
    <property type="project" value="UniProtKB-KW"/>
</dbReference>
<gene>
    <name evidence="9" type="primary">ccsBA</name>
    <name evidence="9" type="ORF">NBRC110019_04260</name>
</gene>
<name>A0A9W6B4X4_9FLAO</name>
<evidence type="ECO:0000259" key="7">
    <source>
        <dbReference type="Pfam" id="PF01578"/>
    </source>
</evidence>
<evidence type="ECO:0000256" key="5">
    <source>
        <dbReference type="ARBA" id="ARBA00023136"/>
    </source>
</evidence>
<dbReference type="PANTHER" id="PTHR30071">
    <property type="entry name" value="HEME EXPORTER PROTEIN C"/>
    <property type="match status" value="1"/>
</dbReference>
<feature type="transmembrane region" description="Helical" evidence="6">
    <location>
        <begin position="65"/>
        <end position="85"/>
    </location>
</feature>
<feature type="transmembrane region" description="Helical" evidence="6">
    <location>
        <begin position="775"/>
        <end position="801"/>
    </location>
</feature>
<dbReference type="PANTHER" id="PTHR30071:SF1">
    <property type="entry name" value="CYTOCHROME B_B6 PROTEIN-RELATED"/>
    <property type="match status" value="1"/>
</dbReference>
<reference evidence="9" key="1">
    <citation type="submission" date="2022-07" db="EMBL/GenBank/DDBJ databases">
        <title>Taxonomy of Novel Oxalotrophic and Methylotrophic Bacteria.</title>
        <authorList>
            <person name="Sahin N."/>
            <person name="Tani A."/>
        </authorList>
    </citation>
    <scope>NUCLEOTIDE SEQUENCE</scope>
    <source>
        <strain evidence="9">AM327</strain>
    </source>
</reference>
<protein>
    <submittedName>
        <fullName evidence="9">Cytochrome c biogenesis protein</fullName>
    </submittedName>
</protein>
<evidence type="ECO:0000313" key="9">
    <source>
        <dbReference type="EMBL" id="GLB51387.1"/>
    </source>
</evidence>
<feature type="transmembrane region" description="Helical" evidence="6">
    <location>
        <begin position="418"/>
        <end position="441"/>
    </location>
</feature>
<feature type="transmembrane region" description="Helical" evidence="6">
    <location>
        <begin position="748"/>
        <end position="768"/>
    </location>
</feature>
<evidence type="ECO:0000256" key="3">
    <source>
        <dbReference type="ARBA" id="ARBA00022748"/>
    </source>
</evidence>
<evidence type="ECO:0000259" key="8">
    <source>
        <dbReference type="Pfam" id="PF05140"/>
    </source>
</evidence>
<feature type="domain" description="Cytochrome c assembly protein" evidence="7">
    <location>
        <begin position="807"/>
        <end position="1011"/>
    </location>
</feature>
<keyword evidence="4 6" id="KW-1133">Transmembrane helix</keyword>
<proteinExistence type="predicted"/>
<keyword evidence="2 6" id="KW-0812">Transmembrane</keyword>
<dbReference type="InterPro" id="IPR002541">
    <property type="entry name" value="Cyt_c_assembly"/>
</dbReference>
<dbReference type="Pfam" id="PF05140">
    <property type="entry name" value="ResB"/>
    <property type="match status" value="1"/>
</dbReference>
<feature type="transmembrane region" description="Helical" evidence="6">
    <location>
        <begin position="958"/>
        <end position="976"/>
    </location>
</feature>
<dbReference type="GO" id="GO:0020037">
    <property type="term" value="F:heme binding"/>
    <property type="evidence" value="ECO:0007669"/>
    <property type="project" value="InterPro"/>
</dbReference>
<feature type="transmembrane region" description="Helical" evidence="6">
    <location>
        <begin position="462"/>
        <end position="478"/>
    </location>
</feature>
<dbReference type="Pfam" id="PF01578">
    <property type="entry name" value="Cytochrom_C_asm"/>
    <property type="match status" value="1"/>
</dbReference>
<feature type="transmembrane region" description="Helical" evidence="6">
    <location>
        <begin position="813"/>
        <end position="829"/>
    </location>
</feature>
<dbReference type="InterPro" id="IPR007816">
    <property type="entry name" value="ResB-like_domain"/>
</dbReference>
<sequence>MAVLFIVFALSMAAGTFIEHYTNIETARLYIYNTKWFEAIMLFFVINFMGNITRYKLYKKEKWSILLLHLAFLFIIMGAWVTRYLGDEGTMSIPEGETANYYLSEKAYLSAYINEEGNIDGDSKLLQGSFLFSEHANNFYANNKFNWNFDFKGKPFTIEYVDFIDGAEEAFIPSENGDEYLKIVESGSGSRHEHYLKSGTNAQIHNLIFSLNKPANGAINLSTTGSEYTIESPFDGTFMRMADRLQGTLIADTIQPLMLRSLYNSAGMNFVIPDSLVRGNYDIVALPDNEVTKQSMDALIVKVTVGNESKIVKILGGAGTDGAPESVTVGKLTFDLTYGSIRKQLPFAVTLNDFIAEKYPGTEGSFSSFMSKVTVDDEKPFDYDIYMNHVLDYKGYRMFQSSFSQDMMGTVLSVNHDYWGTTITYLGYYLLYAGLMAMMFLGKTRFKELGKKLKHLEFKRKSLTTIVLILFTWTSVFAQDQHTDHEDHGADPMMLTETQVTNLIHSTTVTKEHAALFGKLIIQDEGGRMKPVNTFSSELIRKLRHTDSFEDMNADQILLSMLQNPLPWYHAPIIYIKKDNDSLHHVLGVPEKAKYVKFIDFFDAQGNYKLEPFIEEAYRAINPNQFQKEFKDADLKLGFVNRALSGEMLKIFPVPDDENNKWISQRDYIEHPEFIKDSSYAKFVNHSFDLYREYLRQAKIDGDYSNADSMIEGFKKNQLRLSKDIMPSEKKVKIELLYNKYNVFKKLFVWYMLVGSFMLIVLVTQIFIDKKWLNYLAIACKAIIIFFFILHTGGLLARWYISGHAPWSNSYESLIYVGWATMGIGLLFIKKSGLAVGATAFVTSIVLMVAHMSWVDPEIGNLVPVLNSYWLKIHVAVIVGSYGPFTLGFILGILSLFLYLISTNKTKSKIALAIQEITIINELALTVGLVMLTIGNFLGGQWANESWGRYWGWDPKETWALISIMIYAFIIHMRLVPGLRGKFSFNFLSVIAYSSIMMTYFGVNFYLSGLHSYASGDKLITPTFVYYTVGIILPFAALAYWRYRVNFKK</sequence>
<feature type="transmembrane region" description="Helical" evidence="6">
    <location>
        <begin position="836"/>
        <end position="855"/>
    </location>
</feature>
<feature type="transmembrane region" description="Helical" evidence="6">
    <location>
        <begin position="1023"/>
        <end position="1043"/>
    </location>
</feature>
<accession>A0A9W6B4X4</accession>
<dbReference type="GO" id="GO:0005886">
    <property type="term" value="C:plasma membrane"/>
    <property type="evidence" value="ECO:0007669"/>
    <property type="project" value="TreeGrafter"/>
</dbReference>
<feature type="domain" description="ResB-like" evidence="8">
    <location>
        <begin position="336"/>
        <end position="406"/>
    </location>
</feature>
<feature type="transmembrane region" description="Helical" evidence="6">
    <location>
        <begin position="983"/>
        <end position="1003"/>
    </location>
</feature>
<evidence type="ECO:0000256" key="2">
    <source>
        <dbReference type="ARBA" id="ARBA00022692"/>
    </source>
</evidence>